<dbReference type="OrthoDB" id="6278121at2759"/>
<dbReference type="Proteomes" id="UP000036403">
    <property type="component" value="Unassembled WGS sequence"/>
</dbReference>
<comment type="subcellular location">
    <subcellularLocation>
        <location evidence="1">Secreted</location>
    </subcellularLocation>
</comment>
<proteinExistence type="predicted"/>
<dbReference type="InterPro" id="IPR050918">
    <property type="entry name" value="CNF-like_PLA2_Inhibitor"/>
</dbReference>
<evidence type="ECO:0000256" key="3">
    <source>
        <dbReference type="SAM" id="SignalP"/>
    </source>
</evidence>
<comment type="caution">
    <text evidence="4">The sequence shown here is derived from an EMBL/GenBank/DDBJ whole genome shotgun (WGS) entry which is preliminary data.</text>
</comment>
<keyword evidence="5" id="KW-1185">Reference proteome</keyword>
<dbReference type="PaxDb" id="67767-A0A0J7KLR5"/>
<dbReference type="STRING" id="67767.A0A0J7KLR5"/>
<evidence type="ECO:0000313" key="4">
    <source>
        <dbReference type="EMBL" id="KMQ91227.1"/>
    </source>
</evidence>
<protein>
    <submittedName>
        <fullName evidence="4">Low affinity cationic amino acid transporter 2-like protein</fullName>
    </submittedName>
</protein>
<sequence>MPNFTKWHFALLVISCVSFGHALECYVCTDQEGNRDKCLNTIKTCEQGQDSCLTEIKWGSTPYWSQGAKKQFYVSKKCATKKECERLQRSNMPDCTYIWYQDWKCSSCCQGDRFCWKRNKITQWNICHNNPDLIVGRIKVKMTMILQK</sequence>
<evidence type="ECO:0000313" key="5">
    <source>
        <dbReference type="Proteomes" id="UP000036403"/>
    </source>
</evidence>
<organism evidence="4 5">
    <name type="scientific">Lasius niger</name>
    <name type="common">Black garden ant</name>
    <dbReference type="NCBI Taxonomy" id="67767"/>
    <lineage>
        <taxon>Eukaryota</taxon>
        <taxon>Metazoa</taxon>
        <taxon>Ecdysozoa</taxon>
        <taxon>Arthropoda</taxon>
        <taxon>Hexapoda</taxon>
        <taxon>Insecta</taxon>
        <taxon>Pterygota</taxon>
        <taxon>Neoptera</taxon>
        <taxon>Endopterygota</taxon>
        <taxon>Hymenoptera</taxon>
        <taxon>Apocrita</taxon>
        <taxon>Aculeata</taxon>
        <taxon>Formicoidea</taxon>
        <taxon>Formicidae</taxon>
        <taxon>Formicinae</taxon>
        <taxon>Lasius</taxon>
        <taxon>Lasius</taxon>
    </lineage>
</organism>
<accession>A0A0J7KLR5</accession>
<dbReference type="GO" id="GO:0005576">
    <property type="term" value="C:extracellular region"/>
    <property type="evidence" value="ECO:0007669"/>
    <property type="project" value="UniProtKB-SubCell"/>
</dbReference>
<feature type="chain" id="PRO_5005290091" evidence="3">
    <location>
        <begin position="23"/>
        <end position="148"/>
    </location>
</feature>
<name>A0A0J7KLR5_LASNI</name>
<dbReference type="EMBL" id="LBMM01005760">
    <property type="protein sequence ID" value="KMQ91227.1"/>
    <property type="molecule type" value="Genomic_DNA"/>
</dbReference>
<reference evidence="4 5" key="1">
    <citation type="submission" date="2015-04" db="EMBL/GenBank/DDBJ databases">
        <title>Lasius niger genome sequencing.</title>
        <authorList>
            <person name="Konorov E.A."/>
            <person name="Nikitin M.A."/>
            <person name="Kirill M.V."/>
            <person name="Chang P."/>
        </authorList>
    </citation>
    <scope>NUCLEOTIDE SEQUENCE [LARGE SCALE GENOMIC DNA]</scope>
    <source>
        <tissue evidence="4">Whole</tissue>
    </source>
</reference>
<dbReference type="CDD" id="cd23599">
    <property type="entry name" value="TFP_LU_ECD_Cold"/>
    <property type="match status" value="1"/>
</dbReference>
<keyword evidence="3" id="KW-0732">Signal</keyword>
<dbReference type="PANTHER" id="PTHR20914">
    <property type="entry name" value="LY6/PLAUR DOMAIN-CONTAINING PROTEIN 8"/>
    <property type="match status" value="1"/>
</dbReference>
<gene>
    <name evidence="4" type="ORF">RF55_8934</name>
</gene>
<keyword evidence="2" id="KW-0964">Secreted</keyword>
<feature type="signal peptide" evidence="3">
    <location>
        <begin position="1"/>
        <end position="22"/>
    </location>
</feature>
<evidence type="ECO:0000256" key="2">
    <source>
        <dbReference type="ARBA" id="ARBA00022525"/>
    </source>
</evidence>
<dbReference type="AlphaFoldDB" id="A0A0J7KLR5"/>
<dbReference type="SUPFAM" id="SSF57302">
    <property type="entry name" value="Snake toxin-like"/>
    <property type="match status" value="1"/>
</dbReference>
<evidence type="ECO:0000256" key="1">
    <source>
        <dbReference type="ARBA" id="ARBA00004613"/>
    </source>
</evidence>
<dbReference type="PANTHER" id="PTHR20914:SF9">
    <property type="entry name" value="COILED, ISOFORM A"/>
    <property type="match status" value="1"/>
</dbReference>
<dbReference type="InterPro" id="IPR045860">
    <property type="entry name" value="Snake_toxin-like_sf"/>
</dbReference>